<dbReference type="AlphaFoldDB" id="A0AAW2WSF1"/>
<feature type="compositionally biased region" description="Polar residues" evidence="1">
    <location>
        <begin position="681"/>
        <end position="694"/>
    </location>
</feature>
<evidence type="ECO:0000259" key="2">
    <source>
        <dbReference type="Pfam" id="PF10536"/>
    </source>
</evidence>
<dbReference type="InterPro" id="IPR019557">
    <property type="entry name" value="AminoTfrase-like_pln_mobile"/>
</dbReference>
<feature type="domain" description="Aminotransferase-like plant mobile" evidence="2">
    <location>
        <begin position="122"/>
        <end position="483"/>
    </location>
</feature>
<dbReference type="PANTHER" id="PTHR46033:SF67">
    <property type="entry name" value="AMINOTRANSFERASE-LIKE, PLANT MOBILE DOMAIN FAMILY PROTEIN"/>
    <property type="match status" value="1"/>
</dbReference>
<accession>A0AAW2WSF1</accession>
<feature type="region of interest" description="Disordered" evidence="1">
    <location>
        <begin position="521"/>
        <end position="645"/>
    </location>
</feature>
<gene>
    <name evidence="3" type="ORF">Slati_2064400</name>
</gene>
<evidence type="ECO:0000313" key="3">
    <source>
        <dbReference type="EMBL" id="KAL0443417.1"/>
    </source>
</evidence>
<dbReference type="Pfam" id="PF10536">
    <property type="entry name" value="PMD"/>
    <property type="match status" value="1"/>
</dbReference>
<protein>
    <submittedName>
        <fullName evidence="3">Protein MAINTENANCE OF MERISTEMS</fullName>
    </submittedName>
</protein>
<name>A0AAW2WSF1_9LAMI</name>
<evidence type="ECO:0000256" key="1">
    <source>
        <dbReference type="SAM" id="MobiDB-lite"/>
    </source>
</evidence>
<dbReference type="EMBL" id="JACGWN010000007">
    <property type="protein sequence ID" value="KAL0443417.1"/>
    <property type="molecule type" value="Genomic_DNA"/>
</dbReference>
<dbReference type="PANTHER" id="PTHR46033">
    <property type="entry name" value="PROTEIN MAIN-LIKE 2"/>
    <property type="match status" value="1"/>
</dbReference>
<feature type="compositionally biased region" description="Basic and acidic residues" evidence="1">
    <location>
        <begin position="659"/>
        <end position="676"/>
    </location>
</feature>
<reference evidence="3" key="2">
    <citation type="journal article" date="2024" name="Plant">
        <title>Genomic evolution and insights into agronomic trait innovations of Sesamum species.</title>
        <authorList>
            <person name="Miao H."/>
            <person name="Wang L."/>
            <person name="Qu L."/>
            <person name="Liu H."/>
            <person name="Sun Y."/>
            <person name="Le M."/>
            <person name="Wang Q."/>
            <person name="Wei S."/>
            <person name="Zheng Y."/>
            <person name="Lin W."/>
            <person name="Duan Y."/>
            <person name="Cao H."/>
            <person name="Xiong S."/>
            <person name="Wang X."/>
            <person name="Wei L."/>
            <person name="Li C."/>
            <person name="Ma Q."/>
            <person name="Ju M."/>
            <person name="Zhao R."/>
            <person name="Li G."/>
            <person name="Mu C."/>
            <person name="Tian Q."/>
            <person name="Mei H."/>
            <person name="Zhang T."/>
            <person name="Gao T."/>
            <person name="Zhang H."/>
        </authorList>
    </citation>
    <scope>NUCLEOTIDE SEQUENCE</scope>
    <source>
        <strain evidence="3">KEN1</strain>
    </source>
</reference>
<comment type="caution">
    <text evidence="3">The sequence shown here is derived from an EMBL/GenBank/DDBJ whole genome shotgun (WGS) entry which is preliminary data.</text>
</comment>
<sequence length="722" mass="79957">MTIIIREVGSQGVKPIKAQSSVFAVTPAMAGNLVMEEREELMVSATGGNVSLKTAHFLVPSVTSIDGPVAAPSLDSLSSAATTYKDLPFKVDYLGWRHPKEIWTTWVDQMHSLHHSTWKRAGILDAIMNSTFTIHRYDDLIFLFVEKWCPATNSFVFPWGEATITLEDVMVLGGFSVLGESVFSPPGNRKTEEIEKKLLKARSRITSSKARKAQQGRWITKFMDSQSGIEHEAFLAYWLSRFVFPFWRDTIGRGVISIAVHLARGKKIALAPAVLASIYKSLTLLKAAVNAARKSGTEECKSGVLEVRVSAPLALLQVWIWERFPSLRPKPNPVGQHEPRLARWHNLKKLGTEHMLFKIDTAAENFIWRPYATAVGNTTIYMDNGHWELVNSNLDEDIEGLVRCLRTSELVSLEEGCIEQYLPHRVAMQFGMDQDLPGHVGRVNVNPAIAWSNYSRPIRDVKLYIPPCLSEPQVTTRYLKWWKKLVLGWSGVTKPDTDGNNAFEDSKVEVKEGLFEGKLEDDFVPSPPGFAPKWKRVESGDSGDSEQFQNANSVTHEAAPFRSPLSSTADNAAGVGLSGKSSSKCSKRKFEESSSWKTSDCNARIPPPKHSQMKASDLGRGSYGKDLSQDDAQGKNHFSPTANNINHQEVTLLVESTESEAKGKLAKEASEGRIDGADMNTGVSPNQVRSSTSEATGLGLEERIRTVEKLCAWLEAGKLVCL</sequence>
<feature type="compositionally biased region" description="Polar residues" evidence="1">
    <location>
        <begin position="545"/>
        <end position="555"/>
    </location>
</feature>
<feature type="region of interest" description="Disordered" evidence="1">
    <location>
        <begin position="657"/>
        <end position="694"/>
    </location>
</feature>
<feature type="compositionally biased region" description="Polar residues" evidence="1">
    <location>
        <begin position="636"/>
        <end position="645"/>
    </location>
</feature>
<proteinExistence type="predicted"/>
<dbReference type="InterPro" id="IPR044824">
    <property type="entry name" value="MAIN-like"/>
</dbReference>
<organism evidence="3">
    <name type="scientific">Sesamum latifolium</name>
    <dbReference type="NCBI Taxonomy" id="2727402"/>
    <lineage>
        <taxon>Eukaryota</taxon>
        <taxon>Viridiplantae</taxon>
        <taxon>Streptophyta</taxon>
        <taxon>Embryophyta</taxon>
        <taxon>Tracheophyta</taxon>
        <taxon>Spermatophyta</taxon>
        <taxon>Magnoliopsida</taxon>
        <taxon>eudicotyledons</taxon>
        <taxon>Gunneridae</taxon>
        <taxon>Pentapetalae</taxon>
        <taxon>asterids</taxon>
        <taxon>lamiids</taxon>
        <taxon>Lamiales</taxon>
        <taxon>Pedaliaceae</taxon>
        <taxon>Sesamum</taxon>
    </lineage>
</organism>
<dbReference type="GO" id="GO:0010073">
    <property type="term" value="P:meristem maintenance"/>
    <property type="evidence" value="ECO:0007669"/>
    <property type="project" value="InterPro"/>
</dbReference>
<reference evidence="3" key="1">
    <citation type="submission" date="2020-06" db="EMBL/GenBank/DDBJ databases">
        <authorList>
            <person name="Li T."/>
            <person name="Hu X."/>
            <person name="Zhang T."/>
            <person name="Song X."/>
            <person name="Zhang H."/>
            <person name="Dai N."/>
            <person name="Sheng W."/>
            <person name="Hou X."/>
            <person name="Wei L."/>
        </authorList>
    </citation>
    <scope>NUCLEOTIDE SEQUENCE</scope>
    <source>
        <strain evidence="3">KEN1</strain>
        <tissue evidence="3">Leaf</tissue>
    </source>
</reference>